<sequence length="474" mass="53409">MGMSLTTEQVVYHLLAILVARYVWLRILNSFRDASDVYLTQQSVVDTVRNPSESPIYKSNKLDYSSGLRLGLNIRYDHYKIRNGNLNDVWEIAMSSPKSKVKMNGVEITRDQLNDGVEKVRGILTKLGIEEASMDHFELFSLENFIVFISCLVGQIPVNVYGPGTNGKKGWVFSKGAFHKGAETVTLPFKPSELECSTRFANPYHPSKDKGICLKWHYKLNPHVSATTEFTQANVISAIASTLKHLPADFTFDSSDRLLVVDDFSSMEYTLAHIVKILSSFIYPTNVVVANPDSWTKLLAFKPTILTISLPKWKTLSPKFSLKEKMAARFGRYFLSHGIYLPIKKTMKLTYVQSSLNSNISVRTQELNNYRALNSRLILEFGYHNIAGPVLASDLFDYRDFPFAIKASGCLSQSLEYKLTDMDETKNGVINVRGFIIGKTTFSIESDKAERNSDGFMPLNVKGKWGSDGCLYII</sequence>
<dbReference type="EMBL" id="CH408155">
    <property type="protein sequence ID" value="EDK36400.2"/>
    <property type="molecule type" value="Genomic_DNA"/>
</dbReference>
<dbReference type="InParanoid" id="A5DB43"/>
<dbReference type="OrthoDB" id="4138492at2759"/>
<accession>A5DB43</accession>
<keyword evidence="2" id="KW-1185">Reference proteome</keyword>
<dbReference type="eggNOG" id="ENOG502QWA5">
    <property type="taxonomic scope" value="Eukaryota"/>
</dbReference>
<dbReference type="Proteomes" id="UP000001997">
    <property type="component" value="Unassembled WGS sequence"/>
</dbReference>
<dbReference type="STRING" id="294746.A5DB43"/>
<dbReference type="OMA" id="WGSDGCL"/>
<evidence type="ECO:0008006" key="3">
    <source>
        <dbReference type="Google" id="ProtNLM"/>
    </source>
</evidence>
<evidence type="ECO:0000313" key="1">
    <source>
        <dbReference type="EMBL" id="EDK36400.2"/>
    </source>
</evidence>
<dbReference type="AlphaFoldDB" id="A5DB43"/>
<dbReference type="GeneID" id="5129618"/>
<protein>
    <recommendedName>
        <fullName evidence="3">AMP-dependent synthetase/ligase domain-containing protein</fullName>
    </recommendedName>
</protein>
<organism evidence="1 2">
    <name type="scientific">Meyerozyma guilliermondii (strain ATCC 6260 / CBS 566 / DSM 6381 / JCM 1539 / NBRC 10279 / NRRL Y-324)</name>
    <name type="common">Yeast</name>
    <name type="synonym">Candida guilliermondii</name>
    <dbReference type="NCBI Taxonomy" id="294746"/>
    <lineage>
        <taxon>Eukaryota</taxon>
        <taxon>Fungi</taxon>
        <taxon>Dikarya</taxon>
        <taxon>Ascomycota</taxon>
        <taxon>Saccharomycotina</taxon>
        <taxon>Pichiomycetes</taxon>
        <taxon>Debaryomycetaceae</taxon>
        <taxon>Meyerozyma</taxon>
    </lineage>
</organism>
<dbReference type="HOGENOM" id="CLU_042082_0_0_1"/>
<name>A5DB43_PICGU</name>
<proteinExistence type="predicted"/>
<dbReference type="RefSeq" id="XP_001487121.2">
    <property type="nucleotide sequence ID" value="XM_001487071.1"/>
</dbReference>
<dbReference type="KEGG" id="pgu:PGUG_00498"/>
<evidence type="ECO:0000313" key="2">
    <source>
        <dbReference type="Proteomes" id="UP000001997"/>
    </source>
</evidence>
<dbReference type="FunCoup" id="A5DB43">
    <property type="interactions" value="32"/>
</dbReference>
<gene>
    <name evidence="1" type="ORF">PGUG_00498</name>
</gene>
<reference evidence="1 2" key="1">
    <citation type="journal article" date="2009" name="Nature">
        <title>Evolution of pathogenicity and sexual reproduction in eight Candida genomes.</title>
        <authorList>
            <person name="Butler G."/>
            <person name="Rasmussen M.D."/>
            <person name="Lin M.F."/>
            <person name="Santos M.A."/>
            <person name="Sakthikumar S."/>
            <person name="Munro C.A."/>
            <person name="Rheinbay E."/>
            <person name="Grabherr M."/>
            <person name="Forche A."/>
            <person name="Reedy J.L."/>
            <person name="Agrafioti I."/>
            <person name="Arnaud M.B."/>
            <person name="Bates S."/>
            <person name="Brown A.J."/>
            <person name="Brunke S."/>
            <person name="Costanzo M.C."/>
            <person name="Fitzpatrick D.A."/>
            <person name="de Groot P.W."/>
            <person name="Harris D."/>
            <person name="Hoyer L.L."/>
            <person name="Hube B."/>
            <person name="Klis F.M."/>
            <person name="Kodira C."/>
            <person name="Lennard N."/>
            <person name="Logue M.E."/>
            <person name="Martin R."/>
            <person name="Neiman A.M."/>
            <person name="Nikolaou E."/>
            <person name="Quail M.A."/>
            <person name="Quinn J."/>
            <person name="Santos M.C."/>
            <person name="Schmitzberger F.F."/>
            <person name="Sherlock G."/>
            <person name="Shah P."/>
            <person name="Silverstein K.A."/>
            <person name="Skrzypek M.S."/>
            <person name="Soll D."/>
            <person name="Staggs R."/>
            <person name="Stansfield I."/>
            <person name="Stumpf M.P."/>
            <person name="Sudbery P.E."/>
            <person name="Srikantha T."/>
            <person name="Zeng Q."/>
            <person name="Berman J."/>
            <person name="Berriman M."/>
            <person name="Heitman J."/>
            <person name="Gow N.A."/>
            <person name="Lorenz M.C."/>
            <person name="Birren B.W."/>
            <person name="Kellis M."/>
            <person name="Cuomo C.A."/>
        </authorList>
    </citation>
    <scope>NUCLEOTIDE SEQUENCE [LARGE SCALE GENOMIC DNA]</scope>
    <source>
        <strain evidence="2">ATCC 6260 / CBS 566 / DSM 6381 / JCM 1539 / NBRC 10279 / NRRL Y-324</strain>
    </source>
</reference>